<feature type="compositionally biased region" description="Low complexity" evidence="1">
    <location>
        <begin position="178"/>
        <end position="190"/>
    </location>
</feature>
<dbReference type="Gene3D" id="1.10.10.10">
    <property type="entry name" value="Winged helix-like DNA-binding domain superfamily/Winged helix DNA-binding domain"/>
    <property type="match status" value="1"/>
</dbReference>
<dbReference type="InterPro" id="IPR039422">
    <property type="entry name" value="MarR/SlyA-like"/>
</dbReference>
<gene>
    <name evidence="3" type="ORF">GCM10010394_34760</name>
</gene>
<dbReference type="Proteomes" id="UP001500668">
    <property type="component" value="Unassembled WGS sequence"/>
</dbReference>
<evidence type="ECO:0000256" key="1">
    <source>
        <dbReference type="SAM" id="MobiDB-lite"/>
    </source>
</evidence>
<dbReference type="SMART" id="SM00347">
    <property type="entry name" value="HTH_MARR"/>
    <property type="match status" value="1"/>
</dbReference>
<dbReference type="PANTHER" id="PTHR33164">
    <property type="entry name" value="TRANSCRIPTIONAL REGULATOR, MARR FAMILY"/>
    <property type="match status" value="1"/>
</dbReference>
<dbReference type="InterPro" id="IPR036390">
    <property type="entry name" value="WH_DNA-bd_sf"/>
</dbReference>
<evidence type="ECO:0000313" key="4">
    <source>
        <dbReference type="Proteomes" id="UP001500668"/>
    </source>
</evidence>
<reference evidence="3 4" key="1">
    <citation type="journal article" date="2019" name="Int. J. Syst. Evol. Microbiol.">
        <title>The Global Catalogue of Microorganisms (GCM) 10K type strain sequencing project: providing services to taxonomists for standard genome sequencing and annotation.</title>
        <authorList>
            <consortium name="The Broad Institute Genomics Platform"/>
            <consortium name="The Broad Institute Genome Sequencing Center for Infectious Disease"/>
            <person name="Wu L."/>
            <person name="Ma J."/>
        </authorList>
    </citation>
    <scope>NUCLEOTIDE SEQUENCE [LARGE SCALE GENOMIC DNA]</scope>
    <source>
        <strain evidence="3 4">JCM 5067</strain>
    </source>
</reference>
<feature type="compositionally biased region" description="Basic and acidic residues" evidence="1">
    <location>
        <begin position="143"/>
        <end position="176"/>
    </location>
</feature>
<dbReference type="InterPro" id="IPR036388">
    <property type="entry name" value="WH-like_DNA-bd_sf"/>
</dbReference>
<proteinExistence type="predicted"/>
<evidence type="ECO:0000259" key="2">
    <source>
        <dbReference type="PROSITE" id="PS50995"/>
    </source>
</evidence>
<protein>
    <recommendedName>
        <fullName evidence="2">HTH marR-type domain-containing protein</fullName>
    </recommendedName>
</protein>
<dbReference type="Pfam" id="PF01047">
    <property type="entry name" value="MarR"/>
    <property type="match status" value="1"/>
</dbReference>
<comment type="caution">
    <text evidence="3">The sequence shown here is derived from an EMBL/GenBank/DDBJ whole genome shotgun (WGS) entry which is preliminary data.</text>
</comment>
<organism evidence="3 4">
    <name type="scientific">Streptomyces crystallinus</name>
    <dbReference type="NCBI Taxonomy" id="68191"/>
    <lineage>
        <taxon>Bacteria</taxon>
        <taxon>Bacillati</taxon>
        <taxon>Actinomycetota</taxon>
        <taxon>Actinomycetes</taxon>
        <taxon>Kitasatosporales</taxon>
        <taxon>Streptomycetaceae</taxon>
        <taxon>Streptomyces</taxon>
    </lineage>
</organism>
<dbReference type="PROSITE" id="PS50995">
    <property type="entry name" value="HTH_MARR_2"/>
    <property type="match status" value="1"/>
</dbReference>
<dbReference type="PRINTS" id="PR00598">
    <property type="entry name" value="HTHMARR"/>
</dbReference>
<dbReference type="PANTHER" id="PTHR33164:SF57">
    <property type="entry name" value="MARR-FAMILY TRANSCRIPTIONAL REGULATOR"/>
    <property type="match status" value="1"/>
</dbReference>
<sequence>MAAQSHYEELARQLSAIGAVKRGLGRILPAECPAGSAAVLTLLGRHGEMRISRLAELLDVDMSVTSRHVTHVAARGWIERDPDPLDKRSRILRLTPAGQDMLDELGRRTAQMFARTLRDWSDDEVGQLNVMLARLRESFDCREERRVERHEEPRSEPDDEPRDGHRGRPRREERFARRAPLTRTPAAQQA</sequence>
<feature type="domain" description="HTH marR-type" evidence="2">
    <location>
        <begin position="7"/>
        <end position="137"/>
    </location>
</feature>
<dbReference type="SUPFAM" id="SSF46785">
    <property type="entry name" value="Winged helix' DNA-binding domain"/>
    <property type="match status" value="1"/>
</dbReference>
<dbReference type="InterPro" id="IPR000835">
    <property type="entry name" value="HTH_MarR-typ"/>
</dbReference>
<keyword evidence="4" id="KW-1185">Reference proteome</keyword>
<evidence type="ECO:0000313" key="3">
    <source>
        <dbReference type="EMBL" id="GAA0602211.1"/>
    </source>
</evidence>
<feature type="region of interest" description="Disordered" evidence="1">
    <location>
        <begin position="143"/>
        <end position="190"/>
    </location>
</feature>
<dbReference type="RefSeq" id="WP_344074568.1">
    <property type="nucleotide sequence ID" value="NZ_BAAACA010000017.1"/>
</dbReference>
<accession>A0ABN1G213</accession>
<name>A0ABN1G213_9ACTN</name>
<dbReference type="EMBL" id="BAAACA010000017">
    <property type="protein sequence ID" value="GAA0602211.1"/>
    <property type="molecule type" value="Genomic_DNA"/>
</dbReference>